<gene>
    <name evidence="2" type="ORF">IW256_001013</name>
</gene>
<dbReference type="InterPro" id="IPR013780">
    <property type="entry name" value="Glyco_hydro_b"/>
</dbReference>
<feature type="domain" description="Glycosyl hydrolase family 95 catalytic" evidence="1">
    <location>
        <begin position="280"/>
        <end position="555"/>
    </location>
</feature>
<dbReference type="SUPFAM" id="SSF48208">
    <property type="entry name" value="Six-hairpin glycosidases"/>
    <property type="match status" value="1"/>
</dbReference>
<dbReference type="InterPro" id="IPR012341">
    <property type="entry name" value="6hp_glycosidase-like_sf"/>
</dbReference>
<dbReference type="Proteomes" id="UP000614047">
    <property type="component" value="Unassembled WGS sequence"/>
</dbReference>
<dbReference type="GO" id="GO:0005975">
    <property type="term" value="P:carbohydrate metabolic process"/>
    <property type="evidence" value="ECO:0007669"/>
    <property type="project" value="InterPro"/>
</dbReference>
<keyword evidence="3" id="KW-1185">Reference proteome</keyword>
<dbReference type="PANTHER" id="PTHR31084">
    <property type="entry name" value="ALPHA-L-FUCOSIDASE 2"/>
    <property type="match status" value="1"/>
</dbReference>
<dbReference type="GO" id="GO:0004560">
    <property type="term" value="F:alpha-L-fucosidase activity"/>
    <property type="evidence" value="ECO:0007669"/>
    <property type="project" value="TreeGrafter"/>
</dbReference>
<dbReference type="EMBL" id="JADOUA010000001">
    <property type="protein sequence ID" value="MBG6086900.1"/>
    <property type="molecule type" value="Genomic_DNA"/>
</dbReference>
<name>A0A931GH03_9ACTN</name>
<evidence type="ECO:0000313" key="3">
    <source>
        <dbReference type="Proteomes" id="UP000614047"/>
    </source>
</evidence>
<dbReference type="AlphaFoldDB" id="A0A931GH03"/>
<dbReference type="Pfam" id="PF22124">
    <property type="entry name" value="Glyco_hydro_95_cat"/>
    <property type="match status" value="1"/>
</dbReference>
<sequence>MSRSDLVLKKPSWQAYQSMPVGNGTLGAAVWGEDGFSAQLNRADTFPNLKSAGRLVVPGLFPLLRAPDYQGRLRLHEAELAQSGGGMSARSYMRADRDQFVLEVTGADPDVTQTADLRLWEGRSPVTYAGRGVAALAETFKDAKSGGTTGAVAALTAAGRDVTAKVVDDRTVRLSFKPRADGSFRVVAGVPAYTGGDLGAAADRAVSGALGEGIDRAHRNWWERFWRSAAPMRITSPDGSGEYMETLRAQQLYMTAATMRSAVPSSHGGVINMFSPWRDAVHWSADHWWHFNLRQPVYTNFGADTEEFNVPYFRLYLDRLEEMREWTRTHWEGSEGVCVAEYLRYDGTAEACDSKRPPDWLNRIVTTGPEVVYNLWLQYRYTRERSILDESYPLMKDVARFYLSILKEGDDGKLHLHNVNAMETQWDTSDPATDLAAMRVIFPIIADLAGPKGDAKLAADLRAALPKIPDFRKVTRNGEQVIAWSGTDEQGRNTQNPDTEPLFPWGLYGAESELMQSTFRNRVYVQTREWSEDALLAARLGQGEEMKRLLVQGTKDFQIFPNGFTAHGKNADPIRESNYYNGWGAIVGSALQESLVQSYQGTVRVAAAWPRDWEVSGSVQVQGGHRVSTQVRGGEPVAVGIQAAGDDRLKIANPWPGQQVRVVDGAAGRGAPVAGPTDAGVIELAVQGSRSYLLERVDRPNGSFPFEAVGGERAQDVKSLGNRRLGVETSVAQIPGEFVGVVKPDKLHALVRAEKGAPTHVDRNYVISELPAALEGTELIRGANNDSKMTSPADYLVFDLKRPATVHVAFDARGKGTWWPGWLNEMGFTETGTTVRTTDTSFIVLKKEMPAGRVVLGTNSGVAGQGSSSYFTMVGGG</sequence>
<dbReference type="PANTHER" id="PTHR31084:SF0">
    <property type="entry name" value="ALPHA-L-FUCOSIDASE 2"/>
    <property type="match status" value="1"/>
</dbReference>
<accession>A0A931GH03</accession>
<dbReference type="RefSeq" id="WP_197009836.1">
    <property type="nucleotide sequence ID" value="NZ_BAABES010000007.1"/>
</dbReference>
<dbReference type="InterPro" id="IPR054363">
    <property type="entry name" value="GH95_cat"/>
</dbReference>
<proteinExistence type="predicted"/>
<dbReference type="Gene3D" id="2.60.40.1180">
    <property type="entry name" value="Golgi alpha-mannosidase II"/>
    <property type="match status" value="1"/>
</dbReference>
<organism evidence="2 3">
    <name type="scientific">Actinomadura viridis</name>
    <dbReference type="NCBI Taxonomy" id="58110"/>
    <lineage>
        <taxon>Bacteria</taxon>
        <taxon>Bacillati</taxon>
        <taxon>Actinomycetota</taxon>
        <taxon>Actinomycetes</taxon>
        <taxon>Streptosporangiales</taxon>
        <taxon>Thermomonosporaceae</taxon>
        <taxon>Actinomadura</taxon>
    </lineage>
</organism>
<dbReference type="InterPro" id="IPR008928">
    <property type="entry name" value="6-hairpin_glycosidase_sf"/>
</dbReference>
<comment type="caution">
    <text evidence="2">The sequence shown here is derived from an EMBL/GenBank/DDBJ whole genome shotgun (WGS) entry which is preliminary data.</text>
</comment>
<protein>
    <recommendedName>
        <fullName evidence="1">Glycosyl hydrolase family 95 catalytic domain-containing protein</fullName>
    </recommendedName>
</protein>
<evidence type="ECO:0000259" key="1">
    <source>
        <dbReference type="Pfam" id="PF22124"/>
    </source>
</evidence>
<dbReference type="Gene3D" id="1.50.10.10">
    <property type="match status" value="1"/>
</dbReference>
<reference evidence="2" key="1">
    <citation type="submission" date="2020-11" db="EMBL/GenBank/DDBJ databases">
        <title>Sequencing the genomes of 1000 actinobacteria strains.</title>
        <authorList>
            <person name="Klenk H.-P."/>
        </authorList>
    </citation>
    <scope>NUCLEOTIDE SEQUENCE</scope>
    <source>
        <strain evidence="2">DSM 43175</strain>
    </source>
</reference>
<evidence type="ECO:0000313" key="2">
    <source>
        <dbReference type="EMBL" id="MBG6086900.1"/>
    </source>
</evidence>